<proteinExistence type="predicted"/>
<dbReference type="HOGENOM" id="CLU_3425289_0_0_1"/>
<name>T1L193_TETUR</name>
<protein>
    <submittedName>
        <fullName evidence="1">Uncharacterized protein</fullName>
    </submittedName>
</protein>
<reference evidence="2" key="1">
    <citation type="submission" date="2011-08" db="EMBL/GenBank/DDBJ databases">
        <authorList>
            <person name="Rombauts S."/>
        </authorList>
    </citation>
    <scope>NUCLEOTIDE SEQUENCE</scope>
    <source>
        <strain evidence="2">London</strain>
    </source>
</reference>
<dbReference type="EnsemblMetazoa" id="tetur31g00930.1">
    <property type="protein sequence ID" value="tetur31g00930.1"/>
    <property type="gene ID" value="tetur31g00930"/>
</dbReference>
<keyword evidence="2" id="KW-1185">Reference proteome</keyword>
<dbReference type="Proteomes" id="UP000015104">
    <property type="component" value="Unassembled WGS sequence"/>
</dbReference>
<evidence type="ECO:0000313" key="1">
    <source>
        <dbReference type="EnsemblMetazoa" id="tetur31g00930.1"/>
    </source>
</evidence>
<organism evidence="1 2">
    <name type="scientific">Tetranychus urticae</name>
    <name type="common">Two-spotted spider mite</name>
    <dbReference type="NCBI Taxonomy" id="32264"/>
    <lineage>
        <taxon>Eukaryota</taxon>
        <taxon>Metazoa</taxon>
        <taxon>Ecdysozoa</taxon>
        <taxon>Arthropoda</taxon>
        <taxon>Chelicerata</taxon>
        <taxon>Arachnida</taxon>
        <taxon>Acari</taxon>
        <taxon>Acariformes</taxon>
        <taxon>Trombidiformes</taxon>
        <taxon>Prostigmata</taxon>
        <taxon>Eleutherengona</taxon>
        <taxon>Raphignathae</taxon>
        <taxon>Tetranychoidea</taxon>
        <taxon>Tetranychidae</taxon>
        <taxon>Tetranychus</taxon>
    </lineage>
</organism>
<evidence type="ECO:0000313" key="2">
    <source>
        <dbReference type="Proteomes" id="UP000015104"/>
    </source>
</evidence>
<dbReference type="AlphaFoldDB" id="T1L193"/>
<dbReference type="EMBL" id="CAEY01000891">
    <property type="status" value="NOT_ANNOTATED_CDS"/>
    <property type="molecule type" value="Genomic_DNA"/>
</dbReference>
<sequence>MALDPNIVHLFFVPFIAQALCK</sequence>
<reference evidence="1" key="2">
    <citation type="submission" date="2015-06" db="UniProtKB">
        <authorList>
            <consortium name="EnsemblMetazoa"/>
        </authorList>
    </citation>
    <scope>IDENTIFICATION</scope>
</reference>
<accession>T1L193</accession>